<dbReference type="AlphaFoldDB" id="A0A0F3GPG7"/>
<reference evidence="1 2" key="1">
    <citation type="submission" date="2015-02" db="EMBL/GenBank/DDBJ databases">
        <title>Single-cell genomics of uncultivated deep-branching MTB reveals a conserved set of magnetosome genes.</title>
        <authorList>
            <person name="Kolinko S."/>
            <person name="Richter M."/>
            <person name="Glockner F.O."/>
            <person name="Brachmann A."/>
            <person name="Schuler D."/>
        </authorList>
    </citation>
    <scope>NUCLEOTIDE SEQUENCE [LARGE SCALE GENOMIC DNA]</scope>
    <source>
        <strain evidence="1">TM-1</strain>
    </source>
</reference>
<evidence type="ECO:0000313" key="2">
    <source>
        <dbReference type="Proteomes" id="UP000033423"/>
    </source>
</evidence>
<name>A0A0F3GPG7_9BACT</name>
<accession>A0A0F3GPG7</accession>
<dbReference type="Proteomes" id="UP000033423">
    <property type="component" value="Unassembled WGS sequence"/>
</dbReference>
<keyword evidence="2" id="KW-1185">Reference proteome</keyword>
<dbReference type="Pfam" id="PF02635">
    <property type="entry name" value="DsrE"/>
    <property type="match status" value="1"/>
</dbReference>
<evidence type="ECO:0000313" key="1">
    <source>
        <dbReference type="EMBL" id="KJU83859.1"/>
    </source>
</evidence>
<dbReference type="SUPFAM" id="SSF75169">
    <property type="entry name" value="DsrEFH-like"/>
    <property type="match status" value="1"/>
</dbReference>
<protein>
    <submittedName>
        <fullName evidence="1">Sulfur relay, DsrE-like protein</fullName>
    </submittedName>
</protein>
<gene>
    <name evidence="1" type="ORF">MBAV_003947</name>
</gene>
<dbReference type="InterPro" id="IPR003787">
    <property type="entry name" value="Sulphur_relay_DsrE/F-like"/>
</dbReference>
<dbReference type="Gene3D" id="3.40.1260.10">
    <property type="entry name" value="DsrEFH-like"/>
    <property type="match status" value="1"/>
</dbReference>
<comment type="caution">
    <text evidence="1">The sequence shown here is derived from an EMBL/GenBank/DDBJ whole genome shotgun (WGS) entry which is preliminary data.</text>
</comment>
<sequence length="137" mass="15260">MAIKKVAFVVDKLPYKTETSRLALTHAISSQTVEIHLEDDENITPVLIFIGEGVLNCIKNQKASDIYGITSMESHIKNALLTDIKLLICAEDVKRFGLSNDALIMDAEDLGADMLSEVVPFDDIMEEMNTSDHILFF</sequence>
<dbReference type="EMBL" id="LACI01001702">
    <property type="protein sequence ID" value="KJU83859.1"/>
    <property type="molecule type" value="Genomic_DNA"/>
</dbReference>
<dbReference type="InterPro" id="IPR027396">
    <property type="entry name" value="DsrEFH-like"/>
</dbReference>
<organism evidence="1 2">
    <name type="scientific">Candidatus Magnetobacterium bavaricum</name>
    <dbReference type="NCBI Taxonomy" id="29290"/>
    <lineage>
        <taxon>Bacteria</taxon>
        <taxon>Pseudomonadati</taxon>
        <taxon>Nitrospirota</taxon>
        <taxon>Thermodesulfovibrionia</taxon>
        <taxon>Thermodesulfovibrionales</taxon>
        <taxon>Candidatus Magnetobacteriaceae</taxon>
        <taxon>Candidatus Magnetobacterium</taxon>
    </lineage>
</organism>
<proteinExistence type="predicted"/>